<dbReference type="Proteomes" id="UP000019402">
    <property type="component" value="Unassembled WGS sequence"/>
</dbReference>
<dbReference type="STRING" id="869213.GCA_000517085_02730"/>
<proteinExistence type="predicted"/>
<dbReference type="EMBL" id="BAMD01000072">
    <property type="protein sequence ID" value="GAF05179.1"/>
    <property type="molecule type" value="Genomic_DNA"/>
</dbReference>
<protein>
    <recommendedName>
        <fullName evidence="2">SbsA Ig-like domain-containing protein</fullName>
    </recommendedName>
</protein>
<dbReference type="PROSITE" id="PS51257">
    <property type="entry name" value="PROKAR_LIPOPROTEIN"/>
    <property type="match status" value="1"/>
</dbReference>
<keyword evidence="1" id="KW-0732">Signal</keyword>
<keyword evidence="4" id="KW-1185">Reference proteome</keyword>
<comment type="caution">
    <text evidence="3">The sequence shown here is derived from an EMBL/GenBank/DDBJ whole genome shotgun (WGS) entry which is preliminary data.</text>
</comment>
<evidence type="ECO:0000313" key="4">
    <source>
        <dbReference type="Proteomes" id="UP000019402"/>
    </source>
</evidence>
<evidence type="ECO:0000259" key="2">
    <source>
        <dbReference type="Pfam" id="PF13205"/>
    </source>
</evidence>
<dbReference type="AlphaFoldDB" id="W7YRY9"/>
<feature type="domain" description="SbsA Ig-like" evidence="2">
    <location>
        <begin position="29"/>
        <end position="130"/>
    </location>
</feature>
<organism evidence="3 4">
    <name type="scientific">Saccharicrinis fermentans DSM 9555 = JCM 21142</name>
    <dbReference type="NCBI Taxonomy" id="869213"/>
    <lineage>
        <taxon>Bacteria</taxon>
        <taxon>Pseudomonadati</taxon>
        <taxon>Bacteroidota</taxon>
        <taxon>Bacteroidia</taxon>
        <taxon>Marinilabiliales</taxon>
        <taxon>Marinilabiliaceae</taxon>
        <taxon>Saccharicrinis</taxon>
    </lineage>
</organism>
<reference evidence="3 4" key="1">
    <citation type="journal article" date="2014" name="Genome Announc.">
        <title>Draft Genome Sequence of Cytophaga fermentans JCM 21142T, a Facultative Anaerobe Isolated from Marine Mud.</title>
        <authorList>
            <person name="Starns D."/>
            <person name="Oshima K."/>
            <person name="Suda W."/>
            <person name="Iino T."/>
            <person name="Yuki M."/>
            <person name="Inoue J."/>
            <person name="Kitamura K."/>
            <person name="Iida T."/>
            <person name="Darby A."/>
            <person name="Hattori M."/>
            <person name="Ohkuma M."/>
        </authorList>
    </citation>
    <scope>NUCLEOTIDE SEQUENCE [LARGE SCALE GENOMIC DNA]</scope>
    <source>
        <strain evidence="3 4">JCM 21142</strain>
    </source>
</reference>
<evidence type="ECO:0000313" key="3">
    <source>
        <dbReference type="EMBL" id="GAF05179.1"/>
    </source>
</evidence>
<sequence>MRNYILGLVAIVILYSCANPGYPTGGPKDEAPPKIKRSTPKPNALNYKRDEVIIEFDEIIKLDDVYQKYVISPPLKKRPKIVARAHKLSITFDEEEELQDNTTYTLDFANAIQDNNEGNPIESFVFSFSTGEVVDSFAIMGNLWEANDLSPVEGALVMAHKNLNDTAFTHDVPVRLGKTDEKGHFAIRNLSPGEYRVYALEDGNRNYMFDQPGEYIAWYDTVVSPSMEYVQMPDTVAADSVVFNDELVYSPNDLKLFLFKEEGTEQYPLGEERKDSNTLAFFFNLPVENFKVEPVSEESFDDDWAVFELH</sequence>
<evidence type="ECO:0000256" key="1">
    <source>
        <dbReference type="ARBA" id="ARBA00022729"/>
    </source>
</evidence>
<name>W7YRY9_9BACT</name>
<dbReference type="InterPro" id="IPR032812">
    <property type="entry name" value="SbsA_Ig"/>
</dbReference>
<dbReference type="Pfam" id="PF13205">
    <property type="entry name" value="Big_5"/>
    <property type="match status" value="1"/>
</dbReference>
<accession>W7YRY9</accession>
<dbReference type="RefSeq" id="WP_052522339.1">
    <property type="nucleotide sequence ID" value="NZ_BAMD01000072.1"/>
</dbReference>
<dbReference type="SUPFAM" id="SSF49478">
    <property type="entry name" value="Cna protein B-type domain"/>
    <property type="match status" value="1"/>
</dbReference>
<dbReference type="OrthoDB" id="9809989at2"/>
<gene>
    <name evidence="3" type="ORF">JCM21142_93904</name>
</gene>
<dbReference type="eggNOG" id="COG4704">
    <property type="taxonomic scope" value="Bacteria"/>
</dbReference>